<sequence>MEQVSQLTEFGKIFLFLIIGILLVSATLFLSRSLSIRRPTPLKLSSYECGEEPSGNSWLQFNSRFYVIALVFLLFDVELIFIFPWTTVFGQKILINADPMWGWLTLIEMFVFVGILLIGLVYVWRKGDLDWIRPEQKLPVAESNIPLSVYDKINAEVYTVKPFFAERPQVQVESIAPANSPVSKPAFKPTFRKPPQA</sequence>
<comment type="subunit">
    <text evidence="7">NDH-1 is composed of 14 different subunits. Subunits NuoA, H, J, K, L, M, N constitute the membrane sector of the complex.</text>
</comment>
<evidence type="ECO:0000256" key="5">
    <source>
        <dbReference type="ARBA" id="ARBA00022989"/>
    </source>
</evidence>
<dbReference type="RefSeq" id="WP_255902846.1">
    <property type="nucleotide sequence ID" value="NZ_JAFMZO010000003.1"/>
</dbReference>
<gene>
    <name evidence="7" type="primary">nuoA</name>
    <name evidence="10" type="ORF">ACFSJU_10545</name>
</gene>
<reference evidence="11" key="1">
    <citation type="journal article" date="2019" name="Int. J. Syst. Evol. Microbiol.">
        <title>The Global Catalogue of Microorganisms (GCM) 10K type strain sequencing project: providing services to taxonomists for standard genome sequencing and annotation.</title>
        <authorList>
            <consortium name="The Broad Institute Genomics Platform"/>
            <consortium name="The Broad Institute Genome Sequencing Center for Infectious Disease"/>
            <person name="Wu L."/>
            <person name="Ma J."/>
        </authorList>
    </citation>
    <scope>NUCLEOTIDE SEQUENCE [LARGE SCALE GENOMIC DNA]</scope>
    <source>
        <strain evidence="11">KCTC 42217</strain>
    </source>
</reference>
<evidence type="ECO:0000256" key="3">
    <source>
        <dbReference type="ARBA" id="ARBA00022448"/>
    </source>
</evidence>
<protein>
    <recommendedName>
        <fullName evidence="7">NADH-quinone oxidoreductase subunit A</fullName>
        <ecNumber evidence="7">7.1.1.-</ecNumber>
    </recommendedName>
    <alternativeName>
        <fullName evidence="7">NADH dehydrogenase I subunit A</fullName>
    </alternativeName>
    <alternativeName>
        <fullName evidence="7">NDH-1 subunit A</fullName>
    </alternativeName>
    <alternativeName>
        <fullName evidence="7">NUO1</fullName>
    </alternativeName>
</protein>
<dbReference type="InterPro" id="IPR038430">
    <property type="entry name" value="NDAH_ubi_oxred_su3_sf"/>
</dbReference>
<keyword evidence="3 7" id="KW-0813">Transport</keyword>
<keyword evidence="7" id="KW-1003">Cell membrane</keyword>
<dbReference type="EMBL" id="JBHUHZ010000001">
    <property type="protein sequence ID" value="MFD2162830.1"/>
    <property type="molecule type" value="Genomic_DNA"/>
</dbReference>
<evidence type="ECO:0000256" key="1">
    <source>
        <dbReference type="ARBA" id="ARBA00004141"/>
    </source>
</evidence>
<name>A0ABW4ZLN4_9SPHI</name>
<evidence type="ECO:0000256" key="9">
    <source>
        <dbReference type="SAM" id="MobiDB-lite"/>
    </source>
</evidence>
<feature type="transmembrane region" description="Helical" evidence="7">
    <location>
        <begin position="12"/>
        <end position="30"/>
    </location>
</feature>
<evidence type="ECO:0000313" key="11">
    <source>
        <dbReference type="Proteomes" id="UP001597387"/>
    </source>
</evidence>
<dbReference type="EC" id="7.1.1.-" evidence="7"/>
<proteinExistence type="inferred from homology"/>
<dbReference type="HAMAP" id="MF_01394">
    <property type="entry name" value="NDH1_NuoA"/>
    <property type="match status" value="1"/>
</dbReference>
<keyword evidence="7" id="KW-1278">Translocase</keyword>
<comment type="similarity">
    <text evidence="2 7 8">Belongs to the complex I subunit 3 family.</text>
</comment>
<dbReference type="Gene3D" id="1.20.58.1610">
    <property type="entry name" value="NADH:ubiquinone/plastoquinone oxidoreductase, chain 3"/>
    <property type="match status" value="1"/>
</dbReference>
<evidence type="ECO:0000256" key="6">
    <source>
        <dbReference type="ARBA" id="ARBA00023136"/>
    </source>
</evidence>
<accession>A0ABW4ZLN4</accession>
<feature type="region of interest" description="Disordered" evidence="9">
    <location>
        <begin position="176"/>
        <end position="197"/>
    </location>
</feature>
<comment type="function">
    <text evidence="7">NDH-1 shuttles electrons from NADH, via FMN and iron-sulfur (Fe-S) centers, to quinones in the respiratory chain. The immediate electron acceptor for the enzyme in this species is believed to be a menaquinone. Couples the redox reaction to proton translocation (for every two electrons transferred, four hydrogen ions are translocated across the cytoplasmic membrane), and thus conserves the redox energy in a proton gradient.</text>
</comment>
<dbReference type="PANTHER" id="PTHR11058">
    <property type="entry name" value="NADH-UBIQUINONE OXIDOREDUCTASE CHAIN 3"/>
    <property type="match status" value="1"/>
</dbReference>
<keyword evidence="6 7" id="KW-0472">Membrane</keyword>
<feature type="transmembrane region" description="Helical" evidence="7">
    <location>
        <begin position="65"/>
        <end position="88"/>
    </location>
</feature>
<dbReference type="InterPro" id="IPR000440">
    <property type="entry name" value="NADH_UbQ/plastoQ_OxRdtase_su3"/>
</dbReference>
<evidence type="ECO:0000256" key="4">
    <source>
        <dbReference type="ARBA" id="ARBA00022692"/>
    </source>
</evidence>
<evidence type="ECO:0000256" key="2">
    <source>
        <dbReference type="ARBA" id="ARBA00008472"/>
    </source>
</evidence>
<evidence type="ECO:0000256" key="8">
    <source>
        <dbReference type="RuleBase" id="RU003639"/>
    </source>
</evidence>
<keyword evidence="4 7" id="KW-0812">Transmembrane</keyword>
<comment type="caution">
    <text evidence="10">The sequence shown here is derived from an EMBL/GenBank/DDBJ whole genome shotgun (WGS) entry which is preliminary data.</text>
</comment>
<dbReference type="Pfam" id="PF00507">
    <property type="entry name" value="Oxidored_q4"/>
    <property type="match status" value="1"/>
</dbReference>
<keyword evidence="5 7" id="KW-1133">Transmembrane helix</keyword>
<comment type="subcellular location">
    <subcellularLocation>
        <location evidence="7 8">Cell membrane</location>
        <topology evidence="7 8">Multi-pass membrane protein</topology>
    </subcellularLocation>
    <subcellularLocation>
        <location evidence="1">Membrane</location>
        <topology evidence="1">Multi-pass membrane protein</topology>
    </subcellularLocation>
</comment>
<dbReference type="Proteomes" id="UP001597387">
    <property type="component" value="Unassembled WGS sequence"/>
</dbReference>
<feature type="transmembrane region" description="Helical" evidence="7">
    <location>
        <begin position="100"/>
        <end position="124"/>
    </location>
</feature>
<keyword evidence="7 8" id="KW-0874">Quinone</keyword>
<evidence type="ECO:0000313" key="10">
    <source>
        <dbReference type="EMBL" id="MFD2162830.1"/>
    </source>
</evidence>
<dbReference type="InterPro" id="IPR023043">
    <property type="entry name" value="NAD(P)H_OxRDtase_bac/plastid"/>
</dbReference>
<organism evidence="10 11">
    <name type="scientific">Paradesertivirga mongoliensis</name>
    <dbReference type="NCBI Taxonomy" id="2100740"/>
    <lineage>
        <taxon>Bacteria</taxon>
        <taxon>Pseudomonadati</taxon>
        <taxon>Bacteroidota</taxon>
        <taxon>Sphingobacteriia</taxon>
        <taxon>Sphingobacteriales</taxon>
        <taxon>Sphingobacteriaceae</taxon>
        <taxon>Paradesertivirga</taxon>
    </lineage>
</organism>
<evidence type="ECO:0000256" key="7">
    <source>
        <dbReference type="HAMAP-Rule" id="MF_01394"/>
    </source>
</evidence>
<keyword evidence="11" id="KW-1185">Reference proteome</keyword>
<comment type="catalytic activity">
    <reaction evidence="7 8">
        <text>a quinone + NADH + 5 H(+)(in) = a quinol + NAD(+) + 4 H(+)(out)</text>
        <dbReference type="Rhea" id="RHEA:57888"/>
        <dbReference type="ChEBI" id="CHEBI:15378"/>
        <dbReference type="ChEBI" id="CHEBI:24646"/>
        <dbReference type="ChEBI" id="CHEBI:57540"/>
        <dbReference type="ChEBI" id="CHEBI:57945"/>
        <dbReference type="ChEBI" id="CHEBI:132124"/>
    </reaction>
</comment>
<keyword evidence="7 8" id="KW-0520">NAD</keyword>
<dbReference type="PANTHER" id="PTHR11058:SF9">
    <property type="entry name" value="NADH-UBIQUINONE OXIDOREDUCTASE CHAIN 3"/>
    <property type="match status" value="1"/>
</dbReference>